<dbReference type="OMA" id="NANMAEY"/>
<feature type="region of interest" description="Disordered" evidence="1">
    <location>
        <begin position="1"/>
        <end position="44"/>
    </location>
</feature>
<dbReference type="GeneID" id="2902389"/>
<feature type="compositionally biased region" description="Polar residues" evidence="1">
    <location>
        <begin position="10"/>
        <end position="21"/>
    </location>
</feature>
<feature type="compositionally biased region" description="Basic residues" evidence="1">
    <location>
        <begin position="22"/>
        <end position="41"/>
    </location>
</feature>
<proteinExistence type="predicted"/>
<dbReference type="InParanoid" id="Q6BPF1"/>
<dbReference type="RefSeq" id="XP_459919.1">
    <property type="nucleotide sequence ID" value="XM_459919.1"/>
</dbReference>
<evidence type="ECO:0000313" key="2">
    <source>
        <dbReference type="EMBL" id="CAG88161.1"/>
    </source>
</evidence>
<keyword evidence="3" id="KW-1185">Reference proteome</keyword>
<protein>
    <submittedName>
        <fullName evidence="2">DEHA2E14124p</fullName>
    </submittedName>
</protein>
<evidence type="ECO:0000313" key="3">
    <source>
        <dbReference type="Proteomes" id="UP000000599"/>
    </source>
</evidence>
<dbReference type="KEGG" id="dha:DEHA2E14124g"/>
<gene>
    <name evidence="2" type="ordered locus">DEHA2E14124g</name>
</gene>
<dbReference type="HOGENOM" id="CLU_2108936_0_0_1"/>
<reference evidence="2 3" key="1">
    <citation type="journal article" date="2004" name="Nature">
        <title>Genome evolution in yeasts.</title>
        <authorList>
            <consortium name="Genolevures"/>
            <person name="Dujon B."/>
            <person name="Sherman D."/>
            <person name="Fischer G."/>
            <person name="Durrens P."/>
            <person name="Casaregola S."/>
            <person name="Lafontaine I."/>
            <person name="de Montigny J."/>
            <person name="Marck C."/>
            <person name="Neuveglise C."/>
            <person name="Talla E."/>
            <person name="Goffard N."/>
            <person name="Frangeul L."/>
            <person name="Aigle M."/>
            <person name="Anthouard V."/>
            <person name="Babour A."/>
            <person name="Barbe V."/>
            <person name="Barnay S."/>
            <person name="Blanchin S."/>
            <person name="Beckerich J.M."/>
            <person name="Beyne E."/>
            <person name="Bleykasten C."/>
            <person name="Boisrame A."/>
            <person name="Boyer J."/>
            <person name="Cattolico L."/>
            <person name="Confanioleri F."/>
            <person name="de Daruvar A."/>
            <person name="Despons L."/>
            <person name="Fabre E."/>
            <person name="Fairhead C."/>
            <person name="Ferry-Dumazet H."/>
            <person name="Groppi A."/>
            <person name="Hantraye F."/>
            <person name="Hennequin C."/>
            <person name="Jauniaux N."/>
            <person name="Joyet P."/>
            <person name="Kachouri R."/>
            <person name="Kerrest A."/>
            <person name="Koszul R."/>
            <person name="Lemaire M."/>
            <person name="Lesur I."/>
            <person name="Ma L."/>
            <person name="Muller H."/>
            <person name="Nicaud J.M."/>
            <person name="Nikolski M."/>
            <person name="Oztas S."/>
            <person name="Ozier-Kalogeropoulos O."/>
            <person name="Pellenz S."/>
            <person name="Potier S."/>
            <person name="Richard G.F."/>
            <person name="Straub M.L."/>
            <person name="Suleau A."/>
            <person name="Swennene D."/>
            <person name="Tekaia F."/>
            <person name="Wesolowski-Louvel M."/>
            <person name="Westhof E."/>
            <person name="Wirth B."/>
            <person name="Zeniou-Meyer M."/>
            <person name="Zivanovic I."/>
            <person name="Bolotin-Fukuhara M."/>
            <person name="Thierry A."/>
            <person name="Bouchier C."/>
            <person name="Caudron B."/>
            <person name="Scarpelli C."/>
            <person name="Gaillardin C."/>
            <person name="Weissenbach J."/>
            <person name="Wincker P."/>
            <person name="Souciet J.L."/>
        </authorList>
    </citation>
    <scope>NUCLEOTIDE SEQUENCE [LARGE SCALE GENOMIC DNA]</scope>
    <source>
        <strain evidence="3">ATCC 36239 / CBS 767 / BCRC 21394 / JCM 1990 / NBRC 0083 / IGC 2968</strain>
    </source>
</reference>
<dbReference type="eggNOG" id="ENOG502RQF9">
    <property type="taxonomic scope" value="Eukaryota"/>
</dbReference>
<dbReference type="VEuPathDB" id="FungiDB:DEHA2E14124g"/>
<dbReference type="Proteomes" id="UP000000599">
    <property type="component" value="Chromosome E"/>
</dbReference>
<dbReference type="OrthoDB" id="4093453at2759"/>
<accession>Q6BPF1</accession>
<dbReference type="AlphaFoldDB" id="Q6BPF1"/>
<evidence type="ECO:0000256" key="1">
    <source>
        <dbReference type="SAM" id="MobiDB-lite"/>
    </source>
</evidence>
<name>Q6BPF1_DEBHA</name>
<sequence length="115" mass="12917">MAKQTKGNKKSVNSRPNGTGTKKTRSVQKPVSKSKLKHQSKSTKEKINRLNANMAEYNEVKNSLMNIQKPTPPKNVLDAKDLQEDLKKDEELKARNKIVESDISKQLELITGMGL</sequence>
<organism evidence="2 3">
    <name type="scientific">Debaryomyces hansenii (strain ATCC 36239 / CBS 767 / BCRC 21394 / JCM 1990 / NBRC 0083 / IGC 2968)</name>
    <name type="common">Yeast</name>
    <name type="synonym">Torulaspora hansenii</name>
    <dbReference type="NCBI Taxonomy" id="284592"/>
    <lineage>
        <taxon>Eukaryota</taxon>
        <taxon>Fungi</taxon>
        <taxon>Dikarya</taxon>
        <taxon>Ascomycota</taxon>
        <taxon>Saccharomycotina</taxon>
        <taxon>Pichiomycetes</taxon>
        <taxon>Debaryomycetaceae</taxon>
        <taxon>Debaryomyces</taxon>
    </lineage>
</organism>
<dbReference type="EMBL" id="CR382137">
    <property type="protein sequence ID" value="CAG88161.1"/>
    <property type="molecule type" value="Genomic_DNA"/>
</dbReference>